<feature type="compositionally biased region" description="Acidic residues" evidence="2">
    <location>
        <begin position="581"/>
        <end position="590"/>
    </location>
</feature>
<dbReference type="Proteomes" id="UP000313359">
    <property type="component" value="Unassembled WGS sequence"/>
</dbReference>
<accession>A0A5C2S5A8</accession>
<dbReference type="PANTHER" id="PTHR23159">
    <property type="entry name" value="CENTROSOMAL PROTEIN 2"/>
    <property type="match status" value="1"/>
</dbReference>
<feature type="coiled-coil region" evidence="1">
    <location>
        <begin position="463"/>
        <end position="501"/>
    </location>
</feature>
<feature type="region of interest" description="Disordered" evidence="2">
    <location>
        <begin position="422"/>
        <end position="453"/>
    </location>
</feature>
<feature type="region of interest" description="Disordered" evidence="2">
    <location>
        <begin position="279"/>
        <end position="370"/>
    </location>
</feature>
<keyword evidence="1" id="KW-0175">Coiled coil</keyword>
<feature type="compositionally biased region" description="Basic and acidic residues" evidence="2">
    <location>
        <begin position="702"/>
        <end position="728"/>
    </location>
</feature>
<feature type="compositionally biased region" description="Polar residues" evidence="2">
    <location>
        <begin position="9"/>
        <end position="22"/>
    </location>
</feature>
<feature type="compositionally biased region" description="Basic and acidic residues" evidence="2">
    <location>
        <begin position="556"/>
        <end position="574"/>
    </location>
</feature>
<sequence>MGPGIGTRQDAQGSSSATPNSTARRDAEAARLRQELELSNMRLSQMQTRLVATLDELDASRAAHQKEMKTEKRANEKLSEKLDRYLDEVKRAEAERDEMREVVSILVEKVERCNDYSVWPYSRMSLARPLEPAPLRHSSRRADSDRDVIHAALLEAMTRQLEEERRAHARTKEQSDAEIFRLRAMVARRDAELEACVTHAGHRVLLSSSYPVDVPPESSRPCPACVHSRRHVPEDVPIGPSRPTRGERAHEDERVLSHTLIRQRTLEREVEYLRHQLHEVTSPETASDIPAPPPQPPMNNPETNRATATRSKQAVGHVIPLSGRDTRSPPSPQLLPRAGPGSPTRFELTPGRHLHRPNTITESSPLPGPTHSAAAEIARFDSSPGLGLEDLKLQIDLLSTEIVAFGAERDALKRMLAEARPRGRDVPTAGGPELVEPVTASTPVPVPQKPDEDDLTTRVLHHEEECARETRALRRQLEELAAESARREQALQAEIDNLRQALLDPRAADGPAAREDQPRYASGDLKVPSSRAHPPNPSAPRVPAVVPTPGTNLDDAAARPRTPDALGERDEQEGARPNAETTEDGSELDEQSMELATPLHHTILSLADDDLLFPYTDHTSTSMLVEPSEVPLPISPDEFDVDVPLITFSPPPADPGYPQTSTPYRPSPPLNAEGARIPTDLLARVESMSQARVDAIEREVEERQRELDQRTRELEEKNASLARLEDQLAHGGASQTEAEDAVSKSEHMQ</sequence>
<evidence type="ECO:0000313" key="3">
    <source>
        <dbReference type="EMBL" id="RPD58842.1"/>
    </source>
</evidence>
<protein>
    <submittedName>
        <fullName evidence="3">Uncharacterized protein</fullName>
    </submittedName>
</protein>
<feature type="region of interest" description="Disordered" evidence="2">
    <location>
        <begin position="652"/>
        <end position="674"/>
    </location>
</feature>
<proteinExistence type="predicted"/>
<name>A0A5C2S5A8_9APHY</name>
<evidence type="ECO:0000313" key="4">
    <source>
        <dbReference type="Proteomes" id="UP000313359"/>
    </source>
</evidence>
<feature type="region of interest" description="Disordered" evidence="2">
    <location>
        <begin position="232"/>
        <end position="252"/>
    </location>
</feature>
<evidence type="ECO:0000256" key="2">
    <source>
        <dbReference type="SAM" id="MobiDB-lite"/>
    </source>
</evidence>
<organism evidence="3 4">
    <name type="scientific">Lentinus tigrinus ALCF2SS1-6</name>
    <dbReference type="NCBI Taxonomy" id="1328759"/>
    <lineage>
        <taxon>Eukaryota</taxon>
        <taxon>Fungi</taxon>
        <taxon>Dikarya</taxon>
        <taxon>Basidiomycota</taxon>
        <taxon>Agaricomycotina</taxon>
        <taxon>Agaricomycetes</taxon>
        <taxon>Polyporales</taxon>
        <taxon>Polyporaceae</taxon>
        <taxon>Lentinus</taxon>
    </lineage>
</organism>
<dbReference type="PANTHER" id="PTHR23159:SF31">
    <property type="entry name" value="CENTROSOME-ASSOCIATED PROTEIN CEP250 ISOFORM X1"/>
    <property type="match status" value="1"/>
</dbReference>
<evidence type="ECO:0000256" key="1">
    <source>
        <dbReference type="SAM" id="Coils"/>
    </source>
</evidence>
<feature type="region of interest" description="Disordered" evidence="2">
    <location>
        <begin position="508"/>
        <end position="590"/>
    </location>
</feature>
<reference evidence="3" key="1">
    <citation type="journal article" date="2018" name="Genome Biol. Evol.">
        <title>Genomics and development of Lentinus tigrinus, a white-rot wood-decaying mushroom with dimorphic fruiting bodies.</title>
        <authorList>
            <person name="Wu B."/>
            <person name="Xu Z."/>
            <person name="Knudson A."/>
            <person name="Carlson A."/>
            <person name="Chen N."/>
            <person name="Kovaka S."/>
            <person name="LaButti K."/>
            <person name="Lipzen A."/>
            <person name="Pennachio C."/>
            <person name="Riley R."/>
            <person name="Schakwitz W."/>
            <person name="Umezawa K."/>
            <person name="Ohm R.A."/>
            <person name="Grigoriev I.V."/>
            <person name="Nagy L.G."/>
            <person name="Gibbons J."/>
            <person name="Hibbett D."/>
        </authorList>
    </citation>
    <scope>NUCLEOTIDE SEQUENCE [LARGE SCALE GENOMIC DNA]</scope>
    <source>
        <strain evidence="3">ALCF2SS1-6</strain>
    </source>
</reference>
<feature type="compositionally biased region" description="Pro residues" evidence="2">
    <location>
        <begin position="290"/>
        <end position="299"/>
    </location>
</feature>
<feature type="region of interest" description="Disordered" evidence="2">
    <location>
        <begin position="1"/>
        <end position="30"/>
    </location>
</feature>
<feature type="compositionally biased region" description="Polar residues" evidence="2">
    <location>
        <begin position="302"/>
        <end position="312"/>
    </location>
</feature>
<dbReference type="EMBL" id="ML122273">
    <property type="protein sequence ID" value="RPD58842.1"/>
    <property type="molecule type" value="Genomic_DNA"/>
</dbReference>
<feature type="region of interest" description="Disordered" evidence="2">
    <location>
        <begin position="702"/>
        <end position="749"/>
    </location>
</feature>
<dbReference type="OrthoDB" id="2800708at2759"/>
<gene>
    <name evidence="3" type="ORF">L227DRAFT_178298</name>
</gene>
<keyword evidence="4" id="KW-1185">Reference proteome</keyword>
<dbReference type="STRING" id="1328759.A0A5C2S5A8"/>
<dbReference type="AlphaFoldDB" id="A0A5C2S5A8"/>